<dbReference type="Pfam" id="PF17167">
    <property type="entry name" value="Glyco_hydro_94"/>
    <property type="match status" value="1"/>
</dbReference>
<name>A0ABR6EST8_9SPHI</name>
<dbReference type="SUPFAM" id="SSF48208">
    <property type="entry name" value="Six-hairpin glycosidases"/>
    <property type="match status" value="1"/>
</dbReference>
<dbReference type="InterPro" id="IPR008928">
    <property type="entry name" value="6-hairpin_glycosidase_sf"/>
</dbReference>
<keyword evidence="3" id="KW-0732">Signal</keyword>
<evidence type="ECO:0000256" key="3">
    <source>
        <dbReference type="SAM" id="SignalP"/>
    </source>
</evidence>
<dbReference type="InterPro" id="IPR033432">
    <property type="entry name" value="GH94_catalytic"/>
</dbReference>
<evidence type="ECO:0000313" key="6">
    <source>
        <dbReference type="Proteomes" id="UP000636110"/>
    </source>
</evidence>
<evidence type="ECO:0000259" key="4">
    <source>
        <dbReference type="Pfam" id="PF17167"/>
    </source>
</evidence>
<proteinExistence type="predicted"/>
<feature type="chain" id="PRO_5045202766" description="Glycosyl hydrolase 94 catalytic domain-containing protein" evidence="3">
    <location>
        <begin position="23"/>
        <end position="434"/>
    </location>
</feature>
<sequence length="434" mass="48772">MKIKTVVLGCLGVLALCGNTNAQLVSNNSTGKEVKAIKPLTDSVKRMAEKLVKSGFTAGDGYAEVWIRDLNTFVSIACEVNDKALIKKHLLTFFDFQQPDGAILDGYVPKKPGGISYNFYYSKLAPNYAGHKNTVETDQETSLVQAVSKYIKGTGDRSILEEQIAGQPVQKHLERAMEFLLKERFVKKYGLIWGATTVDWGDVQPEHSWGVVLDTNSHRTIDIYDNAMFIIAINDFLNMAELLPAQKKYWTGIRNNIVINTRKHLWDKKQQKFIPHIYLEGSPFPASFNESEIYYHGGTAVAIEAGLLSKDEVRHAYKRMQENVKKANAATIGLSIYPVYPQGFFKNKGMGPYSYQNGGDWTWFGGRMVSQLIRYNLIEEACEAMKPMLDRVVKNKGFYEWYTPDNKPQGSASFRGEAGVLWTAITDLEAKAGK</sequence>
<keyword evidence="6" id="KW-1185">Reference proteome</keyword>
<keyword evidence="1" id="KW-0328">Glycosyltransferase</keyword>
<dbReference type="EMBL" id="WNXC01000001">
    <property type="protein sequence ID" value="MBB2148335.1"/>
    <property type="molecule type" value="Genomic_DNA"/>
</dbReference>
<evidence type="ECO:0000256" key="2">
    <source>
        <dbReference type="ARBA" id="ARBA00022679"/>
    </source>
</evidence>
<evidence type="ECO:0000256" key="1">
    <source>
        <dbReference type="ARBA" id="ARBA00022676"/>
    </source>
</evidence>
<organism evidence="5 6">
    <name type="scientific">Pedobacter gandavensis</name>
    <dbReference type="NCBI Taxonomy" id="2679963"/>
    <lineage>
        <taxon>Bacteria</taxon>
        <taxon>Pseudomonadati</taxon>
        <taxon>Bacteroidota</taxon>
        <taxon>Sphingobacteriia</taxon>
        <taxon>Sphingobacteriales</taxon>
        <taxon>Sphingobacteriaceae</taxon>
        <taxon>Pedobacter</taxon>
    </lineage>
</organism>
<dbReference type="Gene3D" id="1.50.10.10">
    <property type="match status" value="1"/>
</dbReference>
<dbReference type="InterPro" id="IPR012341">
    <property type="entry name" value="6hp_glycosidase-like_sf"/>
</dbReference>
<dbReference type="Proteomes" id="UP000636110">
    <property type="component" value="Unassembled WGS sequence"/>
</dbReference>
<protein>
    <recommendedName>
        <fullName evidence="4">Glycosyl hydrolase 94 catalytic domain-containing protein</fullName>
    </recommendedName>
</protein>
<dbReference type="RefSeq" id="WP_182954164.1">
    <property type="nucleotide sequence ID" value="NZ_WNXC01000001.1"/>
</dbReference>
<feature type="domain" description="Glycosyl hydrolase 94 catalytic" evidence="4">
    <location>
        <begin position="51"/>
        <end position="331"/>
    </location>
</feature>
<feature type="signal peptide" evidence="3">
    <location>
        <begin position="1"/>
        <end position="22"/>
    </location>
</feature>
<evidence type="ECO:0000313" key="5">
    <source>
        <dbReference type="EMBL" id="MBB2148335.1"/>
    </source>
</evidence>
<accession>A0ABR6EST8</accession>
<comment type="caution">
    <text evidence="5">The sequence shown here is derived from an EMBL/GenBank/DDBJ whole genome shotgun (WGS) entry which is preliminary data.</text>
</comment>
<keyword evidence="2" id="KW-0808">Transferase</keyword>
<gene>
    <name evidence="5" type="ORF">GM920_05370</name>
</gene>
<reference evidence="5 6" key="1">
    <citation type="submission" date="2019-11" db="EMBL/GenBank/DDBJ databases">
        <title>Description of Pedobacter sp. LMG 31462T.</title>
        <authorList>
            <person name="Carlier A."/>
            <person name="Qi S."/>
            <person name="Vandamme P."/>
        </authorList>
    </citation>
    <scope>NUCLEOTIDE SEQUENCE [LARGE SCALE GENOMIC DNA]</scope>
    <source>
        <strain evidence="5 6">LMG 31462</strain>
    </source>
</reference>